<dbReference type="InterPro" id="IPR049808">
    <property type="entry name" value="CONSTANS-like_Bbox1"/>
</dbReference>
<evidence type="ECO:0000259" key="12">
    <source>
        <dbReference type="PROSITE" id="PS51017"/>
    </source>
</evidence>
<evidence type="ECO:0000313" key="13">
    <source>
        <dbReference type="Proteomes" id="UP000515123"/>
    </source>
</evidence>
<reference evidence="13" key="1">
    <citation type="journal article" date="2015" name="Nat. Genet.">
        <title>The pineapple genome and the evolution of CAM photosynthesis.</title>
        <authorList>
            <person name="Ming R."/>
            <person name="VanBuren R."/>
            <person name="Wai C.M."/>
            <person name="Tang H."/>
            <person name="Schatz M.C."/>
            <person name="Bowers J.E."/>
            <person name="Lyons E."/>
            <person name="Wang M.L."/>
            <person name="Chen J."/>
            <person name="Biggers E."/>
            <person name="Zhang J."/>
            <person name="Huang L."/>
            <person name="Zhang L."/>
            <person name="Miao W."/>
            <person name="Zhang J."/>
            <person name="Ye Z."/>
            <person name="Miao C."/>
            <person name="Lin Z."/>
            <person name="Wang H."/>
            <person name="Zhou H."/>
            <person name="Yim W.C."/>
            <person name="Priest H.D."/>
            <person name="Zheng C."/>
            <person name="Woodhouse M."/>
            <person name="Edger P.P."/>
            <person name="Guyot R."/>
            <person name="Guo H.B."/>
            <person name="Guo H."/>
            <person name="Zheng G."/>
            <person name="Singh R."/>
            <person name="Sharma A."/>
            <person name="Min X."/>
            <person name="Zheng Y."/>
            <person name="Lee H."/>
            <person name="Gurtowski J."/>
            <person name="Sedlazeck F.J."/>
            <person name="Harkess A."/>
            <person name="McKain M.R."/>
            <person name="Liao Z."/>
            <person name="Fang J."/>
            <person name="Liu J."/>
            <person name="Zhang X."/>
            <person name="Zhang Q."/>
            <person name="Hu W."/>
            <person name="Qin Y."/>
            <person name="Wang K."/>
            <person name="Chen L.Y."/>
            <person name="Shirley N."/>
            <person name="Lin Y.R."/>
            <person name="Liu L.Y."/>
            <person name="Hernandez A.G."/>
            <person name="Wright C.L."/>
            <person name="Bulone V."/>
            <person name="Tuskan G.A."/>
            <person name="Heath K."/>
            <person name="Zee F."/>
            <person name="Moore P.H."/>
            <person name="Sunkar R."/>
            <person name="Leebens-Mack J.H."/>
            <person name="Mockler T."/>
            <person name="Bennetzen J.L."/>
            <person name="Freeling M."/>
            <person name="Sankoff D."/>
            <person name="Paterson A.H."/>
            <person name="Zhu X."/>
            <person name="Yang X."/>
            <person name="Smith J.A."/>
            <person name="Cushman J.C."/>
            <person name="Paull R.E."/>
            <person name="Yu Q."/>
        </authorList>
    </citation>
    <scope>NUCLEOTIDE SEQUENCE [LARGE SCALE GENOMIC DNA]</scope>
    <source>
        <strain evidence="13">cv. F153</strain>
    </source>
</reference>
<dbReference type="GO" id="GO:0008270">
    <property type="term" value="F:zinc ion binding"/>
    <property type="evidence" value="ECO:0007669"/>
    <property type="project" value="UniProtKB-KW"/>
</dbReference>
<dbReference type="CDD" id="cd19821">
    <property type="entry name" value="Bbox1_BBX-like"/>
    <property type="match status" value="1"/>
</dbReference>
<dbReference type="InterPro" id="IPR010402">
    <property type="entry name" value="CCT_domain"/>
</dbReference>
<evidence type="ECO:0000259" key="11">
    <source>
        <dbReference type="PROSITE" id="PS50119"/>
    </source>
</evidence>
<evidence type="ECO:0000256" key="7">
    <source>
        <dbReference type="ARBA" id="ARBA00023242"/>
    </source>
</evidence>
<evidence type="ECO:0000256" key="4">
    <source>
        <dbReference type="ARBA" id="ARBA00022737"/>
    </source>
</evidence>
<evidence type="ECO:0000256" key="1">
    <source>
        <dbReference type="ARBA" id="ARBA00004123"/>
    </source>
</evidence>
<dbReference type="PROSITE" id="PS50119">
    <property type="entry name" value="ZF_BBOX"/>
    <property type="match status" value="1"/>
</dbReference>
<organism evidence="13 14">
    <name type="scientific">Ananas comosus</name>
    <name type="common">Pineapple</name>
    <name type="synonym">Ananas ananas</name>
    <dbReference type="NCBI Taxonomy" id="4615"/>
    <lineage>
        <taxon>Eukaryota</taxon>
        <taxon>Viridiplantae</taxon>
        <taxon>Streptophyta</taxon>
        <taxon>Embryophyta</taxon>
        <taxon>Tracheophyta</taxon>
        <taxon>Spermatophyta</taxon>
        <taxon>Magnoliopsida</taxon>
        <taxon>Liliopsida</taxon>
        <taxon>Poales</taxon>
        <taxon>Bromeliaceae</taxon>
        <taxon>Bromelioideae</taxon>
        <taxon>Ananas</taxon>
    </lineage>
</organism>
<dbReference type="SMART" id="SM00336">
    <property type="entry name" value="BBOX"/>
    <property type="match status" value="1"/>
</dbReference>
<comment type="similarity">
    <text evidence="2">Belongs to the CONSTANS family.</text>
</comment>
<keyword evidence="6" id="KW-0862">Zinc</keyword>
<dbReference type="GO" id="GO:0005634">
    <property type="term" value="C:nucleus"/>
    <property type="evidence" value="ECO:0007669"/>
    <property type="project" value="UniProtKB-SubCell"/>
</dbReference>
<dbReference type="Proteomes" id="UP000515123">
    <property type="component" value="Linkage group 1"/>
</dbReference>
<evidence type="ECO:0000256" key="8">
    <source>
        <dbReference type="PROSITE-ProRule" id="PRU00024"/>
    </source>
</evidence>
<evidence type="ECO:0000256" key="3">
    <source>
        <dbReference type="ARBA" id="ARBA00022723"/>
    </source>
</evidence>
<keyword evidence="3" id="KW-0479">Metal-binding</keyword>
<sequence>MEEEGDVGAAAAAAGRRPPQPCDYCGEEEAALHCRADTARLCVACDRHVHAANALSRKHVRSPLCGGCGSRPAAAFFFGSGAGDTLSLCSDCDWACGGGGGPAATKVPVEGFTGCPSALEIAAAWGIDLAAKEPAAADDNHDDDHLISAWYGLDHPILAVDLAFRDLYVPCVATPGCAEAAQGVRRGARPPLFEQLAELAEKEVAEPLRPDLSPRTPPPCRIGGGGGGGGGGHEEEDCALEPPLPYTSLLMMASSGCAGLEGGDPPTAAEEDELIWGCRGPADHSAQIWDFNLGRSRDRNESSAIEIGLGTGSGGFSIKSYNDLLNENSFAMSNVLEDIYDPSCPPANEDLFSSNMRHISSQNLRMATPTSKWKSNSSNSENGPVTSSAILRPLASSHDLGSGSSKQICFGEQPLVATETLVKPTKKMDSELLAQNRGNAMLRYKEKRKTRRYDKHIRYESRKARADTRKRVKGRFVKSTEALVNENGGLSS</sequence>
<name>A0A6P5FPP8_ANACO</name>
<evidence type="ECO:0000256" key="6">
    <source>
        <dbReference type="ARBA" id="ARBA00022833"/>
    </source>
</evidence>
<protein>
    <submittedName>
        <fullName evidence="14">LOW QUALITY PROTEIN: zinc finger protein CONSTANS-LIKE 14-like</fullName>
    </submittedName>
</protein>
<dbReference type="InterPro" id="IPR000315">
    <property type="entry name" value="Znf_B-box"/>
</dbReference>
<dbReference type="PROSITE" id="PS51017">
    <property type="entry name" value="CCT"/>
    <property type="match status" value="1"/>
</dbReference>
<dbReference type="GO" id="GO:0006355">
    <property type="term" value="P:regulation of DNA-templated transcription"/>
    <property type="evidence" value="ECO:0007669"/>
    <property type="project" value="UniProtKB-ARBA"/>
</dbReference>
<accession>A0A6P5FPP8</accession>
<dbReference type="GeneID" id="109716536"/>
<feature type="compositionally biased region" description="Low complexity" evidence="10">
    <location>
        <begin position="371"/>
        <end position="380"/>
    </location>
</feature>
<dbReference type="AlphaFoldDB" id="A0A6P5FPP8"/>
<dbReference type="OrthoDB" id="153872at2759"/>
<dbReference type="Pfam" id="PF06203">
    <property type="entry name" value="CCT"/>
    <property type="match status" value="1"/>
</dbReference>
<keyword evidence="5 8" id="KW-0863">Zinc-finger</keyword>
<dbReference type="Pfam" id="PF00643">
    <property type="entry name" value="zf-B_box"/>
    <property type="match status" value="1"/>
</dbReference>
<feature type="domain" description="B box-type" evidence="11">
    <location>
        <begin position="17"/>
        <end position="64"/>
    </location>
</feature>
<keyword evidence="13" id="KW-1185">Reference proteome</keyword>
<reference evidence="14" key="2">
    <citation type="submission" date="2025-08" db="UniProtKB">
        <authorList>
            <consortium name="RefSeq"/>
        </authorList>
    </citation>
    <scope>IDENTIFICATION</scope>
    <source>
        <tissue evidence="14">Leaf</tissue>
    </source>
</reference>
<dbReference type="PANTHER" id="PTHR31717">
    <property type="entry name" value="ZINC FINGER PROTEIN CONSTANS-LIKE 10"/>
    <property type="match status" value="1"/>
</dbReference>
<evidence type="ECO:0000256" key="10">
    <source>
        <dbReference type="SAM" id="MobiDB-lite"/>
    </source>
</evidence>
<proteinExistence type="inferred from homology"/>
<evidence type="ECO:0000313" key="14">
    <source>
        <dbReference type="RefSeq" id="XP_020097637.1"/>
    </source>
</evidence>
<dbReference type="PANTHER" id="PTHR31717:SF45">
    <property type="entry name" value="ZINC FINGER PROTEIN CONSTANS-LIKE 14-RELATED"/>
    <property type="match status" value="1"/>
</dbReference>
<evidence type="ECO:0000256" key="5">
    <source>
        <dbReference type="ARBA" id="ARBA00022771"/>
    </source>
</evidence>
<feature type="domain" description="CCT" evidence="12">
    <location>
        <begin position="437"/>
        <end position="479"/>
    </location>
</feature>
<gene>
    <name evidence="14" type="primary">LOC109716536</name>
</gene>
<feature type="compositionally biased region" description="Gly residues" evidence="10">
    <location>
        <begin position="222"/>
        <end position="231"/>
    </location>
</feature>
<feature type="region of interest" description="Disordered" evidence="10">
    <location>
        <begin position="367"/>
        <end position="387"/>
    </location>
</feature>
<evidence type="ECO:0000256" key="9">
    <source>
        <dbReference type="PROSITE-ProRule" id="PRU00357"/>
    </source>
</evidence>
<keyword evidence="4" id="KW-0677">Repeat</keyword>
<comment type="subcellular location">
    <subcellularLocation>
        <location evidence="1 9">Nucleus</location>
    </subcellularLocation>
</comment>
<keyword evidence="7 9" id="KW-0539">Nucleus</keyword>
<feature type="region of interest" description="Disordered" evidence="10">
    <location>
        <begin position="209"/>
        <end position="234"/>
    </location>
</feature>
<evidence type="ECO:0000256" key="2">
    <source>
        <dbReference type="ARBA" id="ARBA00010024"/>
    </source>
</evidence>
<dbReference type="RefSeq" id="XP_020097637.1">
    <property type="nucleotide sequence ID" value="XM_020242048.1"/>
</dbReference>